<feature type="domain" description="GH26" evidence="8">
    <location>
        <begin position="170"/>
        <end position="451"/>
    </location>
</feature>
<dbReference type="InterPro" id="IPR001763">
    <property type="entry name" value="Rhodanese-like_dom"/>
</dbReference>
<dbReference type="InterPro" id="IPR022790">
    <property type="entry name" value="GH26_dom"/>
</dbReference>
<organism evidence="9 10">
    <name type="scientific">Stachybotrys elegans</name>
    <dbReference type="NCBI Taxonomy" id="80388"/>
    <lineage>
        <taxon>Eukaryota</taxon>
        <taxon>Fungi</taxon>
        <taxon>Dikarya</taxon>
        <taxon>Ascomycota</taxon>
        <taxon>Pezizomycotina</taxon>
        <taxon>Sordariomycetes</taxon>
        <taxon>Hypocreomycetidae</taxon>
        <taxon>Hypocreales</taxon>
        <taxon>Stachybotryaceae</taxon>
        <taxon>Stachybotrys</taxon>
    </lineage>
</organism>
<evidence type="ECO:0000256" key="2">
    <source>
        <dbReference type="ARBA" id="ARBA00022801"/>
    </source>
</evidence>
<dbReference type="Gene3D" id="3.20.20.80">
    <property type="entry name" value="Glycosidases"/>
    <property type="match status" value="1"/>
</dbReference>
<dbReference type="OrthoDB" id="5286354at2759"/>
<dbReference type="Pfam" id="PF16990">
    <property type="entry name" value="CBM_35"/>
    <property type="match status" value="1"/>
</dbReference>
<dbReference type="InterPro" id="IPR000805">
    <property type="entry name" value="Glyco_hydro_26"/>
</dbReference>
<dbReference type="PANTHER" id="PTHR40079">
    <property type="entry name" value="MANNAN ENDO-1,4-BETA-MANNOSIDASE E-RELATED"/>
    <property type="match status" value="1"/>
</dbReference>
<dbReference type="PROSITE" id="PS50206">
    <property type="entry name" value="RHODANESE_3"/>
    <property type="match status" value="1"/>
</dbReference>
<proteinExistence type="inferred from homology"/>
<dbReference type="Pfam" id="PF02156">
    <property type="entry name" value="Glyco_hydro_26"/>
    <property type="match status" value="1"/>
</dbReference>
<feature type="chain" id="PRO_5035482791" evidence="5">
    <location>
        <begin position="16"/>
        <end position="461"/>
    </location>
</feature>
<evidence type="ECO:0000259" key="7">
    <source>
        <dbReference type="PROSITE" id="PS51175"/>
    </source>
</evidence>
<dbReference type="CDD" id="cd04086">
    <property type="entry name" value="CBM35_mannanase-like"/>
    <property type="match status" value="1"/>
</dbReference>
<evidence type="ECO:0000256" key="4">
    <source>
        <dbReference type="PROSITE-ProRule" id="PRU01100"/>
    </source>
</evidence>
<evidence type="ECO:0000259" key="6">
    <source>
        <dbReference type="PROSITE" id="PS50206"/>
    </source>
</evidence>
<keyword evidence="10" id="KW-1185">Reference proteome</keyword>
<dbReference type="GO" id="GO:0016985">
    <property type="term" value="F:mannan endo-1,4-beta-mannosidase activity"/>
    <property type="evidence" value="ECO:0007669"/>
    <property type="project" value="InterPro"/>
</dbReference>
<feature type="active site" description="Nucleophile" evidence="4">
    <location>
        <position position="399"/>
    </location>
</feature>
<dbReference type="InterPro" id="IPR005084">
    <property type="entry name" value="CBM6"/>
</dbReference>
<evidence type="ECO:0000259" key="8">
    <source>
        <dbReference type="PROSITE" id="PS51764"/>
    </source>
</evidence>
<dbReference type="Proteomes" id="UP000813444">
    <property type="component" value="Unassembled WGS sequence"/>
</dbReference>
<comment type="similarity">
    <text evidence="1 4">Belongs to the glycosyl hydrolase 26 family.</text>
</comment>
<dbReference type="PROSITE" id="PS51764">
    <property type="entry name" value="GH26"/>
    <property type="match status" value="1"/>
</dbReference>
<gene>
    <name evidence="9" type="ORF">B0I35DRAFT_452791</name>
</gene>
<keyword evidence="3 4" id="KW-0326">Glycosidase</keyword>
<feature type="signal peptide" evidence="5">
    <location>
        <begin position="1"/>
        <end position="15"/>
    </location>
</feature>
<dbReference type="GO" id="GO:0006080">
    <property type="term" value="P:substituted mannan metabolic process"/>
    <property type="evidence" value="ECO:0007669"/>
    <property type="project" value="InterPro"/>
</dbReference>
<keyword evidence="5" id="KW-0732">Signal</keyword>
<feature type="domain" description="CBM6" evidence="7">
    <location>
        <begin position="30"/>
        <end position="149"/>
    </location>
</feature>
<sequence length="461" mass="51265">MKSILFLAQLALVAAAPSGSAAKRKACSALHFEAEDALISGTNSVLTELAGYSGTGYVGRFEAADDRIRFEIPSEEQGLYDLTITYAGIYGEKRASVVLNSGASEEVYFAQSTGFEDAPAGQVLLQAGDNTLDIVSNWGWYVIDSITLTPTPARPPHNIDEDLVNPAANANAKALYAFLKDNYGKRILSGQQDHDFAAWVEQQVGKAPAIYQGDIGTAVEEGIDYHGRGGILTFCWHWNAPVGLYDTAEQPWWRGFYTEATDFNIAAALQNPESNANYTLLIRDIDAIAEELLRLQDAGSPILWRPLHEAEGGWFWWGAQGPEPVIELWRIMYDRLTNHHGLNNLIWVWNSVDPAWYPGDEYVDIVSADSYTQGNGPLSGLYNQLVDLGSDRKIVAATEVGAAPRPELLELYQAHWSWFVVWTEPYINDPVWNSPEILQEIYDSEYTLTLDEIQGWLEQYS</sequence>
<evidence type="ECO:0000256" key="5">
    <source>
        <dbReference type="SAM" id="SignalP"/>
    </source>
</evidence>
<evidence type="ECO:0000313" key="9">
    <source>
        <dbReference type="EMBL" id="KAH7311601.1"/>
    </source>
</evidence>
<dbReference type="SUPFAM" id="SSF49785">
    <property type="entry name" value="Galactose-binding domain-like"/>
    <property type="match status" value="1"/>
</dbReference>
<evidence type="ECO:0000313" key="10">
    <source>
        <dbReference type="Proteomes" id="UP000813444"/>
    </source>
</evidence>
<dbReference type="SUPFAM" id="SSF51445">
    <property type="entry name" value="(Trans)glycosidases"/>
    <property type="match status" value="1"/>
</dbReference>
<dbReference type="GO" id="GO:0030246">
    <property type="term" value="F:carbohydrate binding"/>
    <property type="evidence" value="ECO:0007669"/>
    <property type="project" value="InterPro"/>
</dbReference>
<evidence type="ECO:0000256" key="1">
    <source>
        <dbReference type="ARBA" id="ARBA00007754"/>
    </source>
</evidence>
<accession>A0A8K0SMB5</accession>
<evidence type="ECO:0000256" key="3">
    <source>
        <dbReference type="ARBA" id="ARBA00023295"/>
    </source>
</evidence>
<dbReference type="PROSITE" id="PS51175">
    <property type="entry name" value="CBM6"/>
    <property type="match status" value="1"/>
</dbReference>
<dbReference type="AlphaFoldDB" id="A0A8K0SMB5"/>
<name>A0A8K0SMB5_9HYPO</name>
<protein>
    <submittedName>
        <fullName evidence="9">GH26 endo-beta-1,4-mannanase</fullName>
    </submittedName>
</protein>
<dbReference type="InterPro" id="IPR017853">
    <property type="entry name" value="GH"/>
</dbReference>
<reference evidence="9" key="1">
    <citation type="journal article" date="2021" name="Nat. Commun.">
        <title>Genetic determinants of endophytism in the Arabidopsis root mycobiome.</title>
        <authorList>
            <person name="Mesny F."/>
            <person name="Miyauchi S."/>
            <person name="Thiergart T."/>
            <person name="Pickel B."/>
            <person name="Atanasova L."/>
            <person name="Karlsson M."/>
            <person name="Huettel B."/>
            <person name="Barry K.W."/>
            <person name="Haridas S."/>
            <person name="Chen C."/>
            <person name="Bauer D."/>
            <person name="Andreopoulos W."/>
            <person name="Pangilinan J."/>
            <person name="LaButti K."/>
            <person name="Riley R."/>
            <person name="Lipzen A."/>
            <person name="Clum A."/>
            <person name="Drula E."/>
            <person name="Henrissat B."/>
            <person name="Kohler A."/>
            <person name="Grigoriev I.V."/>
            <person name="Martin F.M."/>
            <person name="Hacquard S."/>
        </authorList>
    </citation>
    <scope>NUCLEOTIDE SEQUENCE</scope>
    <source>
        <strain evidence="9">MPI-CAGE-CH-0235</strain>
    </source>
</reference>
<feature type="domain" description="Rhodanese" evidence="6">
    <location>
        <begin position="311"/>
        <end position="326"/>
    </location>
</feature>
<keyword evidence="2 4" id="KW-0378">Hydrolase</keyword>
<dbReference type="Gene3D" id="2.60.120.260">
    <property type="entry name" value="Galactose-binding domain-like"/>
    <property type="match status" value="1"/>
</dbReference>
<dbReference type="PRINTS" id="PR00739">
    <property type="entry name" value="GLHYDRLASE26"/>
</dbReference>
<dbReference type="PANTHER" id="PTHR40079:SF4">
    <property type="entry name" value="GH26 DOMAIN-CONTAINING PROTEIN-RELATED"/>
    <property type="match status" value="1"/>
</dbReference>
<feature type="active site" description="Proton donor" evidence="4">
    <location>
        <position position="309"/>
    </location>
</feature>
<dbReference type="InterPro" id="IPR008979">
    <property type="entry name" value="Galactose-bd-like_sf"/>
</dbReference>
<comment type="caution">
    <text evidence="9">The sequence shown here is derived from an EMBL/GenBank/DDBJ whole genome shotgun (WGS) entry which is preliminary data.</text>
</comment>
<dbReference type="EMBL" id="JAGPNK010000011">
    <property type="protein sequence ID" value="KAH7311601.1"/>
    <property type="molecule type" value="Genomic_DNA"/>
</dbReference>